<dbReference type="Proteomes" id="UP000789375">
    <property type="component" value="Unassembled WGS sequence"/>
</dbReference>
<gene>
    <name evidence="1" type="ORF">FMOSSE_LOCUS12859</name>
</gene>
<sequence length="46" mass="5269">MLGPYDVEIHTVMSKDWWYKDKSMLGKDRSDTVFPASQTTIACKTS</sequence>
<evidence type="ECO:0000313" key="1">
    <source>
        <dbReference type="EMBL" id="CAG8680455.1"/>
    </source>
</evidence>
<dbReference type="AlphaFoldDB" id="A0A9N9HF34"/>
<proteinExistence type="predicted"/>
<protein>
    <submittedName>
        <fullName evidence="1">7466_t:CDS:1</fullName>
    </submittedName>
</protein>
<dbReference type="EMBL" id="CAJVPP010006657">
    <property type="protein sequence ID" value="CAG8680455.1"/>
    <property type="molecule type" value="Genomic_DNA"/>
</dbReference>
<reference evidence="1" key="1">
    <citation type="submission" date="2021-06" db="EMBL/GenBank/DDBJ databases">
        <authorList>
            <person name="Kallberg Y."/>
            <person name="Tangrot J."/>
            <person name="Rosling A."/>
        </authorList>
    </citation>
    <scope>NUCLEOTIDE SEQUENCE</scope>
    <source>
        <strain evidence="1">87-6 pot B 2015</strain>
    </source>
</reference>
<accession>A0A9N9HF34</accession>
<organism evidence="1 2">
    <name type="scientific">Funneliformis mosseae</name>
    <name type="common">Endomycorrhizal fungus</name>
    <name type="synonym">Glomus mosseae</name>
    <dbReference type="NCBI Taxonomy" id="27381"/>
    <lineage>
        <taxon>Eukaryota</taxon>
        <taxon>Fungi</taxon>
        <taxon>Fungi incertae sedis</taxon>
        <taxon>Mucoromycota</taxon>
        <taxon>Glomeromycotina</taxon>
        <taxon>Glomeromycetes</taxon>
        <taxon>Glomerales</taxon>
        <taxon>Glomeraceae</taxon>
        <taxon>Funneliformis</taxon>
    </lineage>
</organism>
<comment type="caution">
    <text evidence="1">The sequence shown here is derived from an EMBL/GenBank/DDBJ whole genome shotgun (WGS) entry which is preliminary data.</text>
</comment>
<name>A0A9N9HF34_FUNMO</name>
<feature type="non-terminal residue" evidence="1">
    <location>
        <position position="46"/>
    </location>
</feature>
<evidence type="ECO:0000313" key="2">
    <source>
        <dbReference type="Proteomes" id="UP000789375"/>
    </source>
</evidence>
<keyword evidence="2" id="KW-1185">Reference proteome</keyword>